<dbReference type="EMBL" id="CP020612">
    <property type="protein sequence ID" value="ARJ70090.1"/>
    <property type="molecule type" value="Genomic_DNA"/>
</dbReference>
<dbReference type="NCBIfam" id="TIGR01635">
    <property type="entry name" value="tail_comp_S"/>
    <property type="match status" value="1"/>
</dbReference>
<dbReference type="RefSeq" id="WP_085378205.1">
    <property type="nucleotide sequence ID" value="NZ_CP020612.1"/>
</dbReference>
<accession>A0A1W6CZ02</accession>
<dbReference type="STRING" id="1945662.B0A89_11045"/>
<dbReference type="InterPro" id="IPR006522">
    <property type="entry name" value="Phage_virion_morphogenesis"/>
</dbReference>
<reference evidence="1 2" key="1">
    <citation type="submission" date="2017-03" db="EMBL/GenBank/DDBJ databases">
        <title>Genome sequence of Paracoccus contaminans isolated from a water microcosm.</title>
        <authorList>
            <person name="Aurass P."/>
            <person name="Karste S."/>
            <person name="Trost E."/>
            <person name="Glaeser S.P."/>
            <person name="Kaempfer P."/>
            <person name="Flieger A."/>
        </authorList>
    </citation>
    <scope>NUCLEOTIDE SEQUENCE [LARGE SCALE GENOMIC DNA]</scope>
    <source>
        <strain evidence="2">RKI 16-01929T\LMG 29738T\CCM 8701T\CIP 111112T</strain>
    </source>
</reference>
<organism evidence="1 2">
    <name type="scientific">Paracoccus contaminans</name>
    <dbReference type="NCBI Taxonomy" id="1945662"/>
    <lineage>
        <taxon>Bacteria</taxon>
        <taxon>Pseudomonadati</taxon>
        <taxon>Pseudomonadota</taxon>
        <taxon>Alphaproteobacteria</taxon>
        <taxon>Rhodobacterales</taxon>
        <taxon>Paracoccaceae</taxon>
        <taxon>Paracoccus</taxon>
    </lineage>
</organism>
<dbReference type="AlphaFoldDB" id="A0A1W6CZ02"/>
<evidence type="ECO:0000313" key="2">
    <source>
        <dbReference type="Proteomes" id="UP000193017"/>
    </source>
</evidence>
<dbReference type="Proteomes" id="UP000193017">
    <property type="component" value="Chromosome"/>
</dbReference>
<sequence>MAGTRITFDATLDDAAAQTRLAELYERMDNHQGFLQNVGEHLLNAVRDRFAAQAGPDGAEWAKLKPATIRERERKRFTPIQILTRHTRSGLRASINLKVGNDQVTIGTPKAYAAIHQFGGTINKPAREGVIYRHVSWKPQKLSNRFAPLKGRKEQPKANLAEKVAIKAHEISMPARPFLGFSAEDQAEVIRIASDWLGD</sequence>
<protein>
    <submittedName>
        <fullName evidence="1">Phage virion morphogenesis protein</fullName>
    </submittedName>
</protein>
<dbReference type="OrthoDB" id="2081253at2"/>
<keyword evidence="2" id="KW-1185">Reference proteome</keyword>
<gene>
    <name evidence="1" type="ORF">B0A89_11045</name>
</gene>
<dbReference type="KEGG" id="pcon:B0A89_11045"/>
<proteinExistence type="predicted"/>
<evidence type="ECO:0000313" key="1">
    <source>
        <dbReference type="EMBL" id="ARJ70090.1"/>
    </source>
</evidence>
<dbReference type="Pfam" id="PF05069">
    <property type="entry name" value="Phage_tail_S"/>
    <property type="match status" value="1"/>
</dbReference>
<name>A0A1W6CZ02_9RHOB</name>